<dbReference type="OrthoDB" id="5816387at2759"/>
<gene>
    <name evidence="1" type="ORF">L596_016005</name>
</gene>
<name>A0A4U5NGQ7_STECR</name>
<protein>
    <submittedName>
        <fullName evidence="1">Uncharacterized protein</fullName>
    </submittedName>
</protein>
<dbReference type="Proteomes" id="UP000298663">
    <property type="component" value="Unassembled WGS sequence"/>
</dbReference>
<evidence type="ECO:0000313" key="1">
    <source>
        <dbReference type="EMBL" id="TKR82257.1"/>
    </source>
</evidence>
<reference evidence="1 2" key="2">
    <citation type="journal article" date="2019" name="G3 (Bethesda)">
        <title>Hybrid Assembly of the Genome of the Entomopathogenic Nematode Steinernema carpocapsae Identifies the X-Chromosome.</title>
        <authorList>
            <person name="Serra L."/>
            <person name="Macchietto M."/>
            <person name="Macias-Munoz A."/>
            <person name="McGill C.J."/>
            <person name="Rodriguez I.M."/>
            <person name="Rodriguez B."/>
            <person name="Murad R."/>
            <person name="Mortazavi A."/>
        </authorList>
    </citation>
    <scope>NUCLEOTIDE SEQUENCE [LARGE SCALE GENOMIC DNA]</scope>
    <source>
        <strain evidence="1 2">ALL</strain>
    </source>
</reference>
<evidence type="ECO:0000313" key="2">
    <source>
        <dbReference type="Proteomes" id="UP000298663"/>
    </source>
</evidence>
<accession>A0A4U5NGQ7</accession>
<dbReference type="PANTHER" id="PTHR37973:SF1">
    <property type="entry name" value="DICKKOPF_N DOMAIN-CONTAINING PROTEIN"/>
    <property type="match status" value="1"/>
</dbReference>
<proteinExistence type="predicted"/>
<keyword evidence="2" id="KW-1185">Reference proteome</keyword>
<dbReference type="InterPro" id="IPR039260">
    <property type="entry name" value="Cpg-3"/>
</dbReference>
<dbReference type="AlphaFoldDB" id="A0A4U5NGQ7"/>
<dbReference type="EMBL" id="AZBU02000004">
    <property type="protein sequence ID" value="TKR82257.1"/>
    <property type="molecule type" value="Genomic_DNA"/>
</dbReference>
<reference evidence="1 2" key="1">
    <citation type="journal article" date="2015" name="Genome Biol.">
        <title>Comparative genomics of Steinernema reveals deeply conserved gene regulatory networks.</title>
        <authorList>
            <person name="Dillman A.R."/>
            <person name="Macchietto M."/>
            <person name="Porter C.F."/>
            <person name="Rogers A."/>
            <person name="Williams B."/>
            <person name="Antoshechkin I."/>
            <person name="Lee M.M."/>
            <person name="Goodwin Z."/>
            <person name="Lu X."/>
            <person name="Lewis E.E."/>
            <person name="Goodrich-Blair H."/>
            <person name="Stock S.P."/>
            <person name="Adams B.J."/>
            <person name="Sternberg P.W."/>
            <person name="Mortazavi A."/>
        </authorList>
    </citation>
    <scope>NUCLEOTIDE SEQUENCE [LARGE SCALE GENOMIC DNA]</scope>
    <source>
        <strain evidence="1 2">ALL</strain>
    </source>
</reference>
<sequence length="141" mass="15039">MSTISDEIVPPEPLPELTTSNPILIPLVPMTDEVEEVCVANSECFSDGDCFGGRCQGVFVGTCTCNCFSFMMCASDKGCGGLKGSCNLKNYKCDCLKAYSKNGFLSFFHALGSFCNSRKCNGANTKDACFGMPCHAGRCSC</sequence>
<organism evidence="1 2">
    <name type="scientific">Steinernema carpocapsae</name>
    <name type="common">Entomopathogenic nematode</name>
    <dbReference type="NCBI Taxonomy" id="34508"/>
    <lineage>
        <taxon>Eukaryota</taxon>
        <taxon>Metazoa</taxon>
        <taxon>Ecdysozoa</taxon>
        <taxon>Nematoda</taxon>
        <taxon>Chromadorea</taxon>
        <taxon>Rhabditida</taxon>
        <taxon>Tylenchina</taxon>
        <taxon>Panagrolaimomorpha</taxon>
        <taxon>Strongyloidoidea</taxon>
        <taxon>Steinernematidae</taxon>
        <taxon>Steinernema</taxon>
    </lineage>
</organism>
<dbReference type="PANTHER" id="PTHR37973">
    <property type="entry name" value="CHONDROITIN PROTEOGLYCAN 3"/>
    <property type="match status" value="1"/>
</dbReference>
<dbReference type="STRING" id="34508.A0A4U5NGQ7"/>
<comment type="caution">
    <text evidence="1">The sequence shown here is derived from an EMBL/GenBank/DDBJ whole genome shotgun (WGS) entry which is preliminary data.</text>
</comment>